<protein>
    <submittedName>
        <fullName evidence="2">Uncharacterized protein</fullName>
    </submittedName>
</protein>
<keyword evidence="3" id="KW-1185">Reference proteome</keyword>
<feature type="compositionally biased region" description="Basic residues" evidence="1">
    <location>
        <begin position="1"/>
        <end position="10"/>
    </location>
</feature>
<gene>
    <name evidence="2" type="ORF">SAMN05444392_10474</name>
</gene>
<feature type="region of interest" description="Disordered" evidence="1">
    <location>
        <begin position="1"/>
        <end position="29"/>
    </location>
</feature>
<evidence type="ECO:0000313" key="2">
    <source>
        <dbReference type="EMBL" id="SHE87287.1"/>
    </source>
</evidence>
<dbReference type="AlphaFoldDB" id="A0A1M4X1M7"/>
<sequence>MPRAAPKGRHGTQQLMLGSGGSGGRGDDLALVVERPPGQAGEVRLTEGVGLVVPPVDRAQAPGHRHLHDQEAAVLRVDDDVEPAAADPDDGALDHLDVVDVGREELHPSALVGDLHRGAAVVPAALDLVADGPRHGSPPWARHQS</sequence>
<dbReference type="EMBL" id="FQVL01000004">
    <property type="protein sequence ID" value="SHE87287.1"/>
    <property type="molecule type" value="Genomic_DNA"/>
</dbReference>
<reference evidence="2 3" key="1">
    <citation type="submission" date="2016-11" db="EMBL/GenBank/DDBJ databases">
        <authorList>
            <person name="Jaros S."/>
            <person name="Januszkiewicz K."/>
            <person name="Wedrychowicz H."/>
        </authorList>
    </citation>
    <scope>NUCLEOTIDE SEQUENCE [LARGE SCALE GENOMIC DNA]</scope>
    <source>
        <strain evidence="2 3">DSM 44666</strain>
    </source>
</reference>
<name>A0A1M4X1M7_9BACL</name>
<organism evidence="2 3">
    <name type="scientific">Seinonella peptonophila</name>
    <dbReference type="NCBI Taxonomy" id="112248"/>
    <lineage>
        <taxon>Bacteria</taxon>
        <taxon>Bacillati</taxon>
        <taxon>Bacillota</taxon>
        <taxon>Bacilli</taxon>
        <taxon>Bacillales</taxon>
        <taxon>Thermoactinomycetaceae</taxon>
        <taxon>Seinonella</taxon>
    </lineage>
</organism>
<dbReference type="Proteomes" id="UP000184476">
    <property type="component" value="Unassembled WGS sequence"/>
</dbReference>
<proteinExistence type="predicted"/>
<accession>A0A1M4X1M7</accession>
<evidence type="ECO:0000313" key="3">
    <source>
        <dbReference type="Proteomes" id="UP000184476"/>
    </source>
</evidence>
<evidence type="ECO:0000256" key="1">
    <source>
        <dbReference type="SAM" id="MobiDB-lite"/>
    </source>
</evidence>